<feature type="transmembrane region" description="Helical" evidence="1">
    <location>
        <begin position="7"/>
        <end position="25"/>
    </location>
</feature>
<dbReference type="EMBL" id="UINC01226477">
    <property type="protein sequence ID" value="SVE56979.1"/>
    <property type="molecule type" value="Genomic_DNA"/>
</dbReference>
<keyword evidence="1" id="KW-0812">Transmembrane</keyword>
<reference evidence="2" key="1">
    <citation type="submission" date="2018-05" db="EMBL/GenBank/DDBJ databases">
        <authorList>
            <person name="Lanie J.A."/>
            <person name="Ng W.-L."/>
            <person name="Kazmierczak K.M."/>
            <person name="Andrzejewski T.M."/>
            <person name="Davidsen T.M."/>
            <person name="Wayne K.J."/>
            <person name="Tettelin H."/>
            <person name="Glass J.I."/>
            <person name="Rusch D."/>
            <person name="Podicherti R."/>
            <person name="Tsui H.-C.T."/>
            <person name="Winkler M.E."/>
        </authorList>
    </citation>
    <scope>NUCLEOTIDE SEQUENCE</scope>
</reference>
<name>A0A383EK04_9ZZZZ</name>
<gene>
    <name evidence="2" type="ORF">METZ01_LOCUS509833</name>
</gene>
<evidence type="ECO:0000313" key="2">
    <source>
        <dbReference type="EMBL" id="SVE56979.1"/>
    </source>
</evidence>
<organism evidence="2">
    <name type="scientific">marine metagenome</name>
    <dbReference type="NCBI Taxonomy" id="408172"/>
    <lineage>
        <taxon>unclassified sequences</taxon>
        <taxon>metagenomes</taxon>
        <taxon>ecological metagenomes</taxon>
    </lineage>
</organism>
<protein>
    <submittedName>
        <fullName evidence="2">Uncharacterized protein</fullName>
    </submittedName>
</protein>
<proteinExistence type="predicted"/>
<accession>A0A383EK04</accession>
<sequence length="30" mass="3329">MYSIAKIIPGLVGFAFIIILFRLVGAREYG</sequence>
<dbReference type="AlphaFoldDB" id="A0A383EK04"/>
<evidence type="ECO:0000256" key="1">
    <source>
        <dbReference type="SAM" id="Phobius"/>
    </source>
</evidence>
<keyword evidence="1" id="KW-0472">Membrane</keyword>
<keyword evidence="1" id="KW-1133">Transmembrane helix</keyword>
<feature type="non-terminal residue" evidence="2">
    <location>
        <position position="30"/>
    </location>
</feature>